<dbReference type="AlphaFoldDB" id="A0A9D4YFV9"/>
<evidence type="ECO:0000256" key="1">
    <source>
        <dbReference type="SAM" id="MobiDB-lite"/>
    </source>
</evidence>
<gene>
    <name evidence="2" type="ORF">KIW84_023051</name>
</gene>
<protein>
    <submittedName>
        <fullName evidence="2">Uncharacterized protein</fullName>
    </submittedName>
</protein>
<dbReference type="EMBL" id="JAMSHJ010000002">
    <property type="protein sequence ID" value="KAI5436780.1"/>
    <property type="molecule type" value="Genomic_DNA"/>
</dbReference>
<dbReference type="Proteomes" id="UP001058974">
    <property type="component" value="Chromosome 2"/>
</dbReference>
<keyword evidence="3" id="KW-1185">Reference proteome</keyword>
<sequence>MGREHIVEEDYIVDELDSGADEDSNDDRLAMIMFNKEEALIKDFTFKDGMEFSSLKQPGPGLQPWFERCYVCFDGTEK</sequence>
<evidence type="ECO:0000313" key="3">
    <source>
        <dbReference type="Proteomes" id="UP001058974"/>
    </source>
</evidence>
<organism evidence="2 3">
    <name type="scientific">Pisum sativum</name>
    <name type="common">Garden pea</name>
    <name type="synonym">Lathyrus oleraceus</name>
    <dbReference type="NCBI Taxonomy" id="3888"/>
    <lineage>
        <taxon>Eukaryota</taxon>
        <taxon>Viridiplantae</taxon>
        <taxon>Streptophyta</taxon>
        <taxon>Embryophyta</taxon>
        <taxon>Tracheophyta</taxon>
        <taxon>Spermatophyta</taxon>
        <taxon>Magnoliopsida</taxon>
        <taxon>eudicotyledons</taxon>
        <taxon>Gunneridae</taxon>
        <taxon>Pentapetalae</taxon>
        <taxon>rosids</taxon>
        <taxon>fabids</taxon>
        <taxon>Fabales</taxon>
        <taxon>Fabaceae</taxon>
        <taxon>Papilionoideae</taxon>
        <taxon>50 kb inversion clade</taxon>
        <taxon>NPAAA clade</taxon>
        <taxon>Hologalegina</taxon>
        <taxon>IRL clade</taxon>
        <taxon>Fabeae</taxon>
        <taxon>Lathyrus</taxon>
    </lineage>
</organism>
<comment type="caution">
    <text evidence="2">The sequence shown here is derived from an EMBL/GenBank/DDBJ whole genome shotgun (WGS) entry which is preliminary data.</text>
</comment>
<feature type="compositionally biased region" description="Acidic residues" evidence="1">
    <location>
        <begin position="9"/>
        <end position="21"/>
    </location>
</feature>
<feature type="region of interest" description="Disordered" evidence="1">
    <location>
        <begin position="1"/>
        <end position="21"/>
    </location>
</feature>
<name>A0A9D4YFV9_PEA</name>
<accession>A0A9D4YFV9</accession>
<dbReference type="Gramene" id="Psat02G0305100-T1">
    <property type="protein sequence ID" value="KAI5436780.1"/>
    <property type="gene ID" value="KIW84_023051"/>
</dbReference>
<evidence type="ECO:0000313" key="2">
    <source>
        <dbReference type="EMBL" id="KAI5436780.1"/>
    </source>
</evidence>
<proteinExistence type="predicted"/>
<reference evidence="2 3" key="1">
    <citation type="journal article" date="2022" name="Nat. Genet.">
        <title>Improved pea reference genome and pan-genome highlight genomic features and evolutionary characteristics.</title>
        <authorList>
            <person name="Yang T."/>
            <person name="Liu R."/>
            <person name="Luo Y."/>
            <person name="Hu S."/>
            <person name="Wang D."/>
            <person name="Wang C."/>
            <person name="Pandey M.K."/>
            <person name="Ge S."/>
            <person name="Xu Q."/>
            <person name="Li N."/>
            <person name="Li G."/>
            <person name="Huang Y."/>
            <person name="Saxena R.K."/>
            <person name="Ji Y."/>
            <person name="Li M."/>
            <person name="Yan X."/>
            <person name="He Y."/>
            <person name="Liu Y."/>
            <person name="Wang X."/>
            <person name="Xiang C."/>
            <person name="Varshney R.K."/>
            <person name="Ding H."/>
            <person name="Gao S."/>
            <person name="Zong X."/>
        </authorList>
    </citation>
    <scope>NUCLEOTIDE SEQUENCE [LARGE SCALE GENOMIC DNA]</scope>
    <source>
        <strain evidence="2 3">cv. Zhongwan 6</strain>
    </source>
</reference>